<evidence type="ECO:0000313" key="3">
    <source>
        <dbReference type="Proteomes" id="UP001246372"/>
    </source>
</evidence>
<dbReference type="Proteomes" id="UP001246372">
    <property type="component" value="Unassembled WGS sequence"/>
</dbReference>
<feature type="region of interest" description="Disordered" evidence="1">
    <location>
        <begin position="320"/>
        <end position="342"/>
    </location>
</feature>
<evidence type="ECO:0008006" key="4">
    <source>
        <dbReference type="Google" id="ProtNLM"/>
    </source>
</evidence>
<gene>
    <name evidence="2" type="ORF">RQP53_02845</name>
</gene>
<accession>A0ABU3P6L1</accession>
<feature type="region of interest" description="Disordered" evidence="1">
    <location>
        <begin position="1"/>
        <end position="24"/>
    </location>
</feature>
<keyword evidence="3" id="KW-1185">Reference proteome</keyword>
<feature type="region of interest" description="Disordered" evidence="1">
    <location>
        <begin position="397"/>
        <end position="416"/>
    </location>
</feature>
<dbReference type="EMBL" id="JAVXZY010000001">
    <property type="protein sequence ID" value="MDT8998208.1"/>
    <property type="molecule type" value="Genomic_DNA"/>
</dbReference>
<dbReference type="RefSeq" id="WP_315648520.1">
    <property type="nucleotide sequence ID" value="NZ_JAVXZY010000001.1"/>
</dbReference>
<comment type="caution">
    <text evidence="2">The sequence shown here is derived from an EMBL/GenBank/DDBJ whole genome shotgun (WGS) entry which is preliminary data.</text>
</comment>
<evidence type="ECO:0000256" key="1">
    <source>
        <dbReference type="SAM" id="MobiDB-lite"/>
    </source>
</evidence>
<proteinExistence type="predicted"/>
<sequence>MSSQTRHALQDLPLPGDKPLPQQRALSAPQRLARLPAAREQRDPLGFDALREAALQLAQGASRQQWTDYNLHDPGVTLLEALCYALSEDIFACRQSVPELLGLLADDAGDDPNASISDAALQRHALYGRRDALPCRPSTAADYQRWLYDLWPEARHLRIRALRDHAGRASGLWQLSRQAQQADVNDQQQALAQTSAYWAARNLGEDLLDVQQLLKPRWVSLRCRLRVDGQRDLAELLAELLARCDDYIAARPLRRAVAEQPDARRSGPLMGQGWVSRRELERCQADELKFNDLALYLRDTVGVLDVDELRLEESAELRMLSSLDGDPTDPEGPQPLLRDANSLPMRGAGWALRLAWPSRPEDLEGWQVSGQGSSDQLPLQQLWQQLEDVRRTPRRLALPELAGAPGRDAREARDTPPAYVAASSHLPEVYRHPGRHGASLELRSGSSGQRLQWHAYLALLEQWLAHSRAQRQHLGELFDIGRAMEPSYWWDLPGNAQLPGLDAVAPDPMATLARPQAQAPGEGLYLQPRAQLERDLFATADDAIERRSRVLDQLLAMHGEGLDFQPLQGLPCYWSAPSWRRHLLRCKQRYARQLPLLTRDRAAAFDYSQPMLGRRDNRSPLALRLALQLGMAHPFPRLLTPALEALGLQLIHDDRPASGEPPMVHADAQHEPLHLLPGSRPPRRGAELRASWQLLRRHLPRLRDPLPAALLRSAVYAERYVLQHHQGILSLLLTGESRGQQWQLAKVNSSQQALQLATELHHLACALQRHAEGLHLVEHLLLRPPGHDSTRLDGLHRAKLSLLLPGWTARGADARFQALCRDALLMAAPAHLESRVFFLQAEDMAEFERLYAGWLQAKETHCKLLQRGALDGPMTEQLAQQAAALTAFLRPLWARPEASGSSA</sequence>
<protein>
    <recommendedName>
        <fullName evidence="4">RecC C-terminal domain-containing protein</fullName>
    </recommendedName>
</protein>
<name>A0ABU3P6L1_9BURK</name>
<reference evidence="2" key="1">
    <citation type="submission" date="2023-09" db="EMBL/GenBank/DDBJ databases">
        <title>Paucibacter sp. APW11 Genome sequencing and assembly.</title>
        <authorList>
            <person name="Kim I."/>
        </authorList>
    </citation>
    <scope>NUCLEOTIDE SEQUENCE</scope>
    <source>
        <strain evidence="2">APW11</strain>
    </source>
</reference>
<evidence type="ECO:0000313" key="2">
    <source>
        <dbReference type="EMBL" id="MDT8998208.1"/>
    </source>
</evidence>
<organism evidence="2 3">
    <name type="scientific">Roseateles aquae</name>
    <dbReference type="NCBI Taxonomy" id="3077235"/>
    <lineage>
        <taxon>Bacteria</taxon>
        <taxon>Pseudomonadati</taxon>
        <taxon>Pseudomonadota</taxon>
        <taxon>Betaproteobacteria</taxon>
        <taxon>Burkholderiales</taxon>
        <taxon>Sphaerotilaceae</taxon>
        <taxon>Roseateles</taxon>
    </lineage>
</organism>